<accession>A0A846WUH2</accession>
<dbReference type="InterPro" id="IPR008136">
    <property type="entry name" value="CinA_C"/>
</dbReference>
<feature type="domain" description="CinA C-terminal" evidence="1">
    <location>
        <begin position="22"/>
        <end position="155"/>
    </location>
</feature>
<proteinExistence type="predicted"/>
<dbReference type="EMBL" id="JAAXPC010000017">
    <property type="protein sequence ID" value="NKY04313.1"/>
    <property type="molecule type" value="Genomic_DNA"/>
</dbReference>
<dbReference type="Proteomes" id="UP000563898">
    <property type="component" value="Unassembled WGS sequence"/>
</dbReference>
<reference evidence="2 3" key="1">
    <citation type="submission" date="2020-04" db="EMBL/GenBank/DDBJ databases">
        <title>MicrobeNet Type strains.</title>
        <authorList>
            <person name="Nicholson A.C."/>
        </authorList>
    </citation>
    <scope>NUCLEOTIDE SEQUENCE [LARGE SCALE GENOMIC DNA]</scope>
    <source>
        <strain evidence="2 3">ATCC BAA-14</strain>
    </source>
</reference>
<evidence type="ECO:0000313" key="3">
    <source>
        <dbReference type="Proteomes" id="UP000563898"/>
    </source>
</evidence>
<name>A0A846WUH2_9ACTN</name>
<comment type="caution">
    <text evidence="2">The sequence shown here is derived from an EMBL/GenBank/DDBJ whole genome shotgun (WGS) entry which is preliminary data.</text>
</comment>
<dbReference type="InterPro" id="IPR036653">
    <property type="entry name" value="CinA-like_C"/>
</dbReference>
<dbReference type="Pfam" id="PF02464">
    <property type="entry name" value="CinA"/>
    <property type="match status" value="1"/>
</dbReference>
<organism evidence="2 3">
    <name type="scientific">Gordonia polyisoprenivorans</name>
    <dbReference type="NCBI Taxonomy" id="84595"/>
    <lineage>
        <taxon>Bacteria</taxon>
        <taxon>Bacillati</taxon>
        <taxon>Actinomycetota</taxon>
        <taxon>Actinomycetes</taxon>
        <taxon>Mycobacteriales</taxon>
        <taxon>Gordoniaceae</taxon>
        <taxon>Gordonia</taxon>
    </lineage>
</organism>
<evidence type="ECO:0000313" key="2">
    <source>
        <dbReference type="EMBL" id="NKY04313.1"/>
    </source>
</evidence>
<dbReference type="RefSeq" id="WP_006369952.1">
    <property type="nucleotide sequence ID" value="NZ_JAAXPC010000017.1"/>
</dbReference>
<protein>
    <submittedName>
        <fullName evidence="2">CinA family protein</fullName>
    </submittedName>
</protein>
<evidence type="ECO:0000259" key="1">
    <source>
        <dbReference type="Pfam" id="PF02464"/>
    </source>
</evidence>
<dbReference type="NCBIfam" id="TIGR00199">
    <property type="entry name" value="PncC_domain"/>
    <property type="match status" value="1"/>
</dbReference>
<dbReference type="Gene3D" id="3.90.950.20">
    <property type="entry name" value="CinA-like"/>
    <property type="match status" value="1"/>
</dbReference>
<dbReference type="AlphaFoldDB" id="A0A846WUH2"/>
<sequence>MMSGTEPIDDLCATISHLADGDRTRTLAVAESLTGGNIAAALSRAENSGAWFAGGIVAYRPEVKHGLLEVPPGPVVCAEAASAMATSTARLLGADVAVAVTGEGGPQPQEDEPGTVWFGVFSGGHAETRRRRFEGEPAEIVEATTIEALRLFVSTLT</sequence>
<gene>
    <name evidence="2" type="ORF">HGA05_22355</name>
</gene>
<dbReference type="SUPFAM" id="SSF142433">
    <property type="entry name" value="CinA-like"/>
    <property type="match status" value="1"/>
</dbReference>